<organism evidence="1 2">
    <name type="scientific">Pleurotus eryngii</name>
    <name type="common">Boletus of the steppes</name>
    <dbReference type="NCBI Taxonomy" id="5323"/>
    <lineage>
        <taxon>Eukaryota</taxon>
        <taxon>Fungi</taxon>
        <taxon>Dikarya</taxon>
        <taxon>Basidiomycota</taxon>
        <taxon>Agaricomycotina</taxon>
        <taxon>Agaricomycetes</taxon>
        <taxon>Agaricomycetidae</taxon>
        <taxon>Agaricales</taxon>
        <taxon>Pleurotineae</taxon>
        <taxon>Pleurotaceae</taxon>
        <taxon>Pleurotus</taxon>
    </lineage>
</organism>
<dbReference type="OrthoDB" id="3132519at2759"/>
<dbReference type="Proteomes" id="UP000807025">
    <property type="component" value="Unassembled WGS sequence"/>
</dbReference>
<dbReference type="EMBL" id="MU154627">
    <property type="protein sequence ID" value="KAF9491046.1"/>
    <property type="molecule type" value="Genomic_DNA"/>
</dbReference>
<sequence>MDIASDKVKDISTRRALIRRFNNILHETEHDVAVGTGINRKVRTEGTATADILPTTGNAANAILAATVIQKKAANQHKDAPIKFLPKTLPLLSHLVNTQLEMPDPKYNALGRSVSLGDYGLVVSGAGKLMVGRILTFYSKSGGKHG</sequence>
<evidence type="ECO:0000313" key="2">
    <source>
        <dbReference type="Proteomes" id="UP000807025"/>
    </source>
</evidence>
<proteinExistence type="predicted"/>
<evidence type="ECO:0000313" key="1">
    <source>
        <dbReference type="EMBL" id="KAF9491046.1"/>
    </source>
</evidence>
<keyword evidence="2" id="KW-1185">Reference proteome</keyword>
<dbReference type="AlphaFoldDB" id="A0A9P6D3E5"/>
<name>A0A9P6D3E5_PLEER</name>
<accession>A0A9P6D3E5</accession>
<comment type="caution">
    <text evidence="1">The sequence shown here is derived from an EMBL/GenBank/DDBJ whole genome shotgun (WGS) entry which is preliminary data.</text>
</comment>
<reference evidence="1" key="1">
    <citation type="submission" date="2020-11" db="EMBL/GenBank/DDBJ databases">
        <authorList>
            <consortium name="DOE Joint Genome Institute"/>
            <person name="Ahrendt S."/>
            <person name="Riley R."/>
            <person name="Andreopoulos W."/>
            <person name="Labutti K."/>
            <person name="Pangilinan J."/>
            <person name="Ruiz-Duenas F.J."/>
            <person name="Barrasa J.M."/>
            <person name="Sanchez-Garcia M."/>
            <person name="Camarero S."/>
            <person name="Miyauchi S."/>
            <person name="Serrano A."/>
            <person name="Linde D."/>
            <person name="Babiker R."/>
            <person name="Drula E."/>
            <person name="Ayuso-Fernandez I."/>
            <person name="Pacheco R."/>
            <person name="Padilla G."/>
            <person name="Ferreira P."/>
            <person name="Barriuso J."/>
            <person name="Kellner H."/>
            <person name="Castanera R."/>
            <person name="Alfaro M."/>
            <person name="Ramirez L."/>
            <person name="Pisabarro A.G."/>
            <person name="Kuo A."/>
            <person name="Tritt A."/>
            <person name="Lipzen A."/>
            <person name="He G."/>
            <person name="Yan M."/>
            <person name="Ng V."/>
            <person name="Cullen D."/>
            <person name="Martin F."/>
            <person name="Rosso M.-N."/>
            <person name="Henrissat B."/>
            <person name="Hibbett D."/>
            <person name="Martinez A.T."/>
            <person name="Grigoriev I.V."/>
        </authorList>
    </citation>
    <scope>NUCLEOTIDE SEQUENCE</scope>
    <source>
        <strain evidence="1">ATCC 90797</strain>
    </source>
</reference>
<gene>
    <name evidence="1" type="ORF">BDN71DRAFT_1510682</name>
</gene>
<protein>
    <submittedName>
        <fullName evidence="1">Uncharacterized protein</fullName>
    </submittedName>
</protein>